<proteinExistence type="predicted"/>
<feature type="compositionally biased region" description="Polar residues" evidence="1">
    <location>
        <begin position="150"/>
        <end position="195"/>
    </location>
</feature>
<sequence>MLNRFKAIYRIVILSLGLVFLLGITPTWAAQPLPEPNAQGNYVSLSSHLYWQVVDSDPNGLNCRMGNSSIEEIWNPDNPGFPSISNWPVVATFKPDEIFRAQVSYSGFVFTRDAQFLPWIFVKKKLDGTPANCFIRANSALIKPVEQPKDNNVSTPTVEQPTDNNIISTPTVEQPKDNNVSTPTVEQPKDNNIISTPPVEQPTDNNIISTPTVENPTDNNISTPTVETLPDTSIDNTEPFIDL</sequence>
<evidence type="ECO:0000313" key="2">
    <source>
        <dbReference type="EMBL" id="CUM61651.1"/>
    </source>
</evidence>
<feature type="compositionally biased region" description="Polar residues" evidence="1">
    <location>
        <begin position="202"/>
        <end position="236"/>
    </location>
</feature>
<dbReference type="EMBL" id="LO018304">
    <property type="protein sequence ID" value="CUM61651.1"/>
    <property type="molecule type" value="Genomic_DNA"/>
</dbReference>
<gene>
    <name evidence="2" type="ORF">PLAM_3685</name>
</gene>
<name>A0A1J1JJX0_PLAAG</name>
<accession>A0A1J1JJX0</accession>
<protein>
    <submittedName>
        <fullName evidence="2">Uncharacterized protein</fullName>
    </submittedName>
</protein>
<evidence type="ECO:0000256" key="1">
    <source>
        <dbReference type="SAM" id="MobiDB-lite"/>
    </source>
</evidence>
<feature type="region of interest" description="Disordered" evidence="1">
    <location>
        <begin position="146"/>
        <end position="243"/>
    </location>
</feature>
<reference evidence="2" key="1">
    <citation type="submission" date="2015-09" db="EMBL/GenBank/DDBJ databases">
        <authorList>
            <person name="Jackson K.R."/>
            <person name="Lunt B.L."/>
            <person name="Fisher J.N.B."/>
            <person name="Gardner A.V."/>
            <person name="Bailey M.E."/>
            <person name="Deus L.M."/>
            <person name="Earl A.S."/>
            <person name="Gibby P.D."/>
            <person name="Hartmann K.A."/>
            <person name="Liu J.E."/>
            <person name="Manci A.M."/>
            <person name="Nielsen D.A."/>
            <person name="Solomon M.B."/>
            <person name="Breakwell D.P."/>
            <person name="Burnett S.H."/>
            <person name="Grose J.H."/>
        </authorList>
    </citation>
    <scope>NUCLEOTIDE SEQUENCE</scope>
    <source>
        <strain evidence="2">7805</strain>
    </source>
</reference>
<organism evidence="2">
    <name type="scientific">Planktothrix agardhii</name>
    <name type="common">Oscillatoria agardhii</name>
    <dbReference type="NCBI Taxonomy" id="1160"/>
    <lineage>
        <taxon>Bacteria</taxon>
        <taxon>Bacillati</taxon>
        <taxon>Cyanobacteriota</taxon>
        <taxon>Cyanophyceae</taxon>
        <taxon>Oscillatoriophycideae</taxon>
        <taxon>Oscillatoriales</taxon>
        <taxon>Microcoleaceae</taxon>
        <taxon>Planktothrix</taxon>
    </lineage>
</organism>
<dbReference type="AlphaFoldDB" id="A0A1J1JJX0"/>